<dbReference type="Proteomes" id="UP000198211">
    <property type="component" value="Unassembled WGS sequence"/>
</dbReference>
<dbReference type="CDD" id="cd09272">
    <property type="entry name" value="RNase_HI_RT_Ty1"/>
    <property type="match status" value="1"/>
</dbReference>
<evidence type="ECO:0000313" key="1">
    <source>
        <dbReference type="EMBL" id="OWY97635.1"/>
    </source>
</evidence>
<comment type="caution">
    <text evidence="1">The sequence shown here is derived from an EMBL/GenBank/DDBJ whole genome shotgun (WGS) entry which is preliminary data.</text>
</comment>
<proteinExistence type="predicted"/>
<reference evidence="2" key="1">
    <citation type="submission" date="2017-03" db="EMBL/GenBank/DDBJ databases">
        <title>Phytopthora megakarya and P. palmivora, two closely related causual agents of cacao black pod achieved similar genome size and gene model numbers by different mechanisms.</title>
        <authorList>
            <person name="Ali S."/>
            <person name="Shao J."/>
            <person name="Larry D.J."/>
            <person name="Kronmiller B."/>
            <person name="Shen D."/>
            <person name="Strem M.D."/>
            <person name="Melnick R.L."/>
            <person name="Guiltinan M.J."/>
            <person name="Tyler B.M."/>
            <person name="Meinhardt L.W."/>
            <person name="Bailey B.A."/>
        </authorList>
    </citation>
    <scope>NUCLEOTIDE SEQUENCE [LARGE SCALE GENOMIC DNA]</scope>
    <source>
        <strain evidence="2">zdho120</strain>
    </source>
</reference>
<accession>A0A225UW13</accession>
<dbReference type="EMBL" id="NBNE01010230">
    <property type="protein sequence ID" value="OWY97635.1"/>
    <property type="molecule type" value="Genomic_DNA"/>
</dbReference>
<dbReference type="OrthoDB" id="123412at2759"/>
<gene>
    <name evidence="1" type="ORF">PHMEG_00031787</name>
</gene>
<evidence type="ECO:0000313" key="2">
    <source>
        <dbReference type="Proteomes" id="UP000198211"/>
    </source>
</evidence>
<protein>
    <submittedName>
        <fullName evidence="1">Polyprotein</fullName>
    </submittedName>
</protein>
<sequence length="190" mass="22186">MAKRVLRYLAGTESYGLVVDMNTANNVELVGCTDVDYAYDTDDRVYTRYRLWLIHLCEEIIWTFATPEIRGDNKSCIYVTVKPGKHSKTKNIQKKFHVVCHLVEKERLWTRHVGINDMIADAMTKPLSRDKLERCQEGMKVLRIDRVQTSDRSQVTLYDSAVHTNRFKQGQHDRIGVIVLTLHFNMIPWE</sequence>
<dbReference type="AlphaFoldDB" id="A0A225UW13"/>
<name>A0A225UW13_9STRA</name>
<keyword evidence="2" id="KW-1185">Reference proteome</keyword>
<organism evidence="1 2">
    <name type="scientific">Phytophthora megakarya</name>
    <dbReference type="NCBI Taxonomy" id="4795"/>
    <lineage>
        <taxon>Eukaryota</taxon>
        <taxon>Sar</taxon>
        <taxon>Stramenopiles</taxon>
        <taxon>Oomycota</taxon>
        <taxon>Peronosporomycetes</taxon>
        <taxon>Peronosporales</taxon>
        <taxon>Peronosporaceae</taxon>
        <taxon>Phytophthora</taxon>
    </lineage>
</organism>
<dbReference type="STRING" id="4795.A0A225UW13"/>